<evidence type="ECO:0000313" key="1">
    <source>
        <dbReference type="EMBL" id="SVD52311.1"/>
    </source>
</evidence>
<dbReference type="EMBL" id="UINC01156090">
    <property type="protein sequence ID" value="SVD52311.1"/>
    <property type="molecule type" value="Genomic_DNA"/>
</dbReference>
<dbReference type="AlphaFoldDB" id="A0A382W2F5"/>
<gene>
    <name evidence="1" type="ORF">METZ01_LOCUS405165</name>
</gene>
<accession>A0A382W2F5</accession>
<sequence>MQIEQALLTVESHVNRENSGCGWIKPATPAA</sequence>
<proteinExistence type="predicted"/>
<protein>
    <submittedName>
        <fullName evidence="1">Uncharacterized protein</fullName>
    </submittedName>
</protein>
<name>A0A382W2F5_9ZZZZ</name>
<organism evidence="1">
    <name type="scientific">marine metagenome</name>
    <dbReference type="NCBI Taxonomy" id="408172"/>
    <lineage>
        <taxon>unclassified sequences</taxon>
        <taxon>metagenomes</taxon>
        <taxon>ecological metagenomes</taxon>
    </lineage>
</organism>
<reference evidence="1" key="1">
    <citation type="submission" date="2018-05" db="EMBL/GenBank/DDBJ databases">
        <authorList>
            <person name="Lanie J.A."/>
            <person name="Ng W.-L."/>
            <person name="Kazmierczak K.M."/>
            <person name="Andrzejewski T.M."/>
            <person name="Davidsen T.M."/>
            <person name="Wayne K.J."/>
            <person name="Tettelin H."/>
            <person name="Glass J.I."/>
            <person name="Rusch D."/>
            <person name="Podicherti R."/>
            <person name="Tsui H.-C.T."/>
            <person name="Winkler M.E."/>
        </authorList>
    </citation>
    <scope>NUCLEOTIDE SEQUENCE</scope>
</reference>